<keyword evidence="2" id="KW-1185">Reference proteome</keyword>
<gene>
    <name evidence="3" type="primary">LOC111240564</name>
</gene>
<dbReference type="RefSeq" id="XP_022631473.1">
    <property type="nucleotide sequence ID" value="XM_022775752.1"/>
</dbReference>
<organism evidence="2 3">
    <name type="scientific">Vigna radiata var. radiata</name>
    <name type="common">Mung bean</name>
    <name type="synonym">Phaseolus aureus</name>
    <dbReference type="NCBI Taxonomy" id="3916"/>
    <lineage>
        <taxon>Eukaryota</taxon>
        <taxon>Viridiplantae</taxon>
        <taxon>Streptophyta</taxon>
        <taxon>Embryophyta</taxon>
        <taxon>Tracheophyta</taxon>
        <taxon>Spermatophyta</taxon>
        <taxon>Magnoliopsida</taxon>
        <taxon>eudicotyledons</taxon>
        <taxon>Gunneridae</taxon>
        <taxon>Pentapetalae</taxon>
        <taxon>rosids</taxon>
        <taxon>fabids</taxon>
        <taxon>Fabales</taxon>
        <taxon>Fabaceae</taxon>
        <taxon>Papilionoideae</taxon>
        <taxon>50 kb inversion clade</taxon>
        <taxon>NPAAA clade</taxon>
        <taxon>indigoferoid/millettioid clade</taxon>
        <taxon>Phaseoleae</taxon>
        <taxon>Vigna</taxon>
    </lineage>
</organism>
<keyword evidence="1" id="KW-0812">Transmembrane</keyword>
<feature type="transmembrane region" description="Helical" evidence="1">
    <location>
        <begin position="102"/>
        <end position="123"/>
    </location>
</feature>
<evidence type="ECO:0000256" key="1">
    <source>
        <dbReference type="SAM" id="Phobius"/>
    </source>
</evidence>
<keyword evidence="1" id="KW-1133">Transmembrane helix</keyword>
<evidence type="ECO:0000313" key="2">
    <source>
        <dbReference type="Proteomes" id="UP000087766"/>
    </source>
</evidence>
<name>A0A3Q0EHB7_VIGRR</name>
<accession>A0A3Q0EHB7</accession>
<dbReference type="AlphaFoldDB" id="A0A3Q0EHB7"/>
<proteinExistence type="predicted"/>
<keyword evidence="1" id="KW-0472">Membrane</keyword>
<reference evidence="3" key="2">
    <citation type="submission" date="2025-08" db="UniProtKB">
        <authorList>
            <consortium name="RefSeq"/>
        </authorList>
    </citation>
    <scope>IDENTIFICATION</scope>
    <source>
        <tissue evidence="3">Leaf</tissue>
    </source>
</reference>
<dbReference type="Proteomes" id="UP000087766">
    <property type="component" value="Chromosome 11"/>
</dbReference>
<sequence>MCGRYQVNESRIFNMFRSRGKSTRLACKLYGSYLWQYHGSKLDMQVMICLNIDGLHSSKKRLFRISSKFALEDIKCNSASPMVKCSPSWVGYTFYKLASSFYSFYACFLVNFYRSFNLVIWYGNSRLYFFKLRYRK</sequence>
<reference evidence="2" key="1">
    <citation type="journal article" date="2014" name="Nat. Commun.">
        <title>Genome sequence of mungbean and insights into evolution within Vigna species.</title>
        <authorList>
            <person name="Kang Y.J."/>
            <person name="Kim S.K."/>
            <person name="Kim M.Y."/>
            <person name="Lestari P."/>
            <person name="Kim K.H."/>
            <person name="Ha B.K."/>
            <person name="Jun T.H."/>
            <person name="Hwang W.J."/>
            <person name="Lee T."/>
            <person name="Lee J."/>
            <person name="Shim S."/>
            <person name="Yoon M.Y."/>
            <person name="Jang Y.E."/>
            <person name="Han K.S."/>
            <person name="Taeprayoon P."/>
            <person name="Yoon N."/>
            <person name="Somta P."/>
            <person name="Tanya P."/>
            <person name="Kim K.S."/>
            <person name="Gwag J.G."/>
            <person name="Moon J.K."/>
            <person name="Lee Y.H."/>
            <person name="Park B.S."/>
            <person name="Bombarely A."/>
            <person name="Doyle J.J."/>
            <person name="Jackson S.A."/>
            <person name="Schafleitner R."/>
            <person name="Srinives P."/>
            <person name="Varshney R.K."/>
            <person name="Lee S.H."/>
        </authorList>
    </citation>
    <scope>NUCLEOTIDE SEQUENCE [LARGE SCALE GENOMIC DNA]</scope>
    <source>
        <strain evidence="2">cv. VC1973A</strain>
    </source>
</reference>
<protein>
    <submittedName>
        <fullName evidence="3">Uncharacterized protein LOC111240564</fullName>
    </submittedName>
</protein>
<evidence type="ECO:0000313" key="3">
    <source>
        <dbReference type="RefSeq" id="XP_022631473.1"/>
    </source>
</evidence>
<dbReference type="KEGG" id="vra:111240564"/>
<dbReference type="GeneID" id="111240564"/>